<dbReference type="GeneID" id="67022067"/>
<dbReference type="PANTHER" id="PTHR46206">
    <property type="entry name" value="CYTOCHROME P450"/>
    <property type="match status" value="1"/>
</dbReference>
<evidence type="ECO:0000256" key="4">
    <source>
        <dbReference type="ARBA" id="ARBA00022723"/>
    </source>
</evidence>
<evidence type="ECO:0000256" key="6">
    <source>
        <dbReference type="ARBA" id="ARBA00023004"/>
    </source>
</evidence>
<dbReference type="Gene3D" id="1.10.630.10">
    <property type="entry name" value="Cytochrome P450"/>
    <property type="match status" value="2"/>
</dbReference>
<dbReference type="PANTHER" id="PTHR46206:SF2">
    <property type="entry name" value="CYTOCHROME P450 MONOOXYGENASE AUSG-RELATED"/>
    <property type="match status" value="1"/>
</dbReference>
<dbReference type="RefSeq" id="XP_043173376.1">
    <property type="nucleotide sequence ID" value="XM_043317441.1"/>
</dbReference>
<dbReference type="SUPFAM" id="SSF48264">
    <property type="entry name" value="Cytochrome P450"/>
    <property type="match status" value="1"/>
</dbReference>
<dbReference type="PROSITE" id="PS00086">
    <property type="entry name" value="CYTOCHROME_P450"/>
    <property type="match status" value="1"/>
</dbReference>
<evidence type="ECO:0000256" key="2">
    <source>
        <dbReference type="ARBA" id="ARBA00010617"/>
    </source>
</evidence>
<dbReference type="InterPro" id="IPR017972">
    <property type="entry name" value="Cyt_P450_CS"/>
</dbReference>
<dbReference type="GO" id="GO:0005506">
    <property type="term" value="F:iron ion binding"/>
    <property type="evidence" value="ECO:0007669"/>
    <property type="project" value="InterPro"/>
</dbReference>
<dbReference type="EMBL" id="CAJRGZ010000027">
    <property type="protein sequence ID" value="CAG5181728.1"/>
    <property type="molecule type" value="Genomic_DNA"/>
</dbReference>
<proteinExistence type="inferred from homology"/>
<keyword evidence="10" id="KW-1185">Reference proteome</keyword>
<dbReference type="AlphaFoldDB" id="A0A8J2I7Z9"/>
<comment type="caution">
    <text evidence="9">The sequence shown here is derived from an EMBL/GenBank/DDBJ whole genome shotgun (WGS) entry which is preliminary data.</text>
</comment>
<evidence type="ECO:0000313" key="9">
    <source>
        <dbReference type="EMBL" id="CAG5181728.1"/>
    </source>
</evidence>
<keyword evidence="7 8" id="KW-0503">Monooxygenase</keyword>
<dbReference type="GO" id="GO:0020037">
    <property type="term" value="F:heme binding"/>
    <property type="evidence" value="ECO:0007669"/>
    <property type="project" value="InterPro"/>
</dbReference>
<accession>A0A8J2I7Z9</accession>
<comment type="cofactor">
    <cofactor evidence="1">
        <name>heme</name>
        <dbReference type="ChEBI" id="CHEBI:30413"/>
    </cofactor>
</comment>
<dbReference type="GO" id="GO:0004497">
    <property type="term" value="F:monooxygenase activity"/>
    <property type="evidence" value="ECO:0007669"/>
    <property type="project" value="UniProtKB-KW"/>
</dbReference>
<keyword evidence="6 8" id="KW-0408">Iron</keyword>
<name>A0A8J2I7Z9_9PLEO</name>
<evidence type="ECO:0000256" key="3">
    <source>
        <dbReference type="ARBA" id="ARBA00022617"/>
    </source>
</evidence>
<evidence type="ECO:0008006" key="11">
    <source>
        <dbReference type="Google" id="ProtNLM"/>
    </source>
</evidence>
<dbReference type="Proteomes" id="UP000676310">
    <property type="component" value="Unassembled WGS sequence"/>
</dbReference>
<protein>
    <recommendedName>
        <fullName evidence="11">Cytochrome P450 monooxygenase</fullName>
    </recommendedName>
</protein>
<evidence type="ECO:0000256" key="5">
    <source>
        <dbReference type="ARBA" id="ARBA00023002"/>
    </source>
</evidence>
<organism evidence="9 10">
    <name type="scientific">Alternaria atra</name>
    <dbReference type="NCBI Taxonomy" id="119953"/>
    <lineage>
        <taxon>Eukaryota</taxon>
        <taxon>Fungi</taxon>
        <taxon>Dikarya</taxon>
        <taxon>Ascomycota</taxon>
        <taxon>Pezizomycotina</taxon>
        <taxon>Dothideomycetes</taxon>
        <taxon>Pleosporomycetidae</taxon>
        <taxon>Pleosporales</taxon>
        <taxon>Pleosporineae</taxon>
        <taxon>Pleosporaceae</taxon>
        <taxon>Alternaria</taxon>
        <taxon>Alternaria sect. Ulocladioides</taxon>
    </lineage>
</organism>
<evidence type="ECO:0000256" key="7">
    <source>
        <dbReference type="ARBA" id="ARBA00023033"/>
    </source>
</evidence>
<evidence type="ECO:0000313" key="10">
    <source>
        <dbReference type="Proteomes" id="UP000676310"/>
    </source>
</evidence>
<gene>
    <name evidence="9" type="ORF">ALTATR162_LOCUS9805</name>
</gene>
<dbReference type="InterPro" id="IPR002401">
    <property type="entry name" value="Cyt_P450_E_grp-I"/>
</dbReference>
<evidence type="ECO:0000256" key="8">
    <source>
        <dbReference type="RuleBase" id="RU000461"/>
    </source>
</evidence>
<dbReference type="InterPro" id="IPR036396">
    <property type="entry name" value="Cyt_P450_sf"/>
</dbReference>
<dbReference type="PRINTS" id="PR00463">
    <property type="entry name" value="EP450I"/>
</dbReference>
<keyword evidence="5 8" id="KW-0560">Oxidoreductase</keyword>
<dbReference type="Pfam" id="PF00067">
    <property type="entry name" value="p450"/>
    <property type="match status" value="2"/>
</dbReference>
<evidence type="ECO:0000256" key="1">
    <source>
        <dbReference type="ARBA" id="ARBA00001971"/>
    </source>
</evidence>
<dbReference type="InterPro" id="IPR001128">
    <property type="entry name" value="Cyt_P450"/>
</dbReference>
<reference evidence="9" key="1">
    <citation type="submission" date="2021-05" db="EMBL/GenBank/DDBJ databases">
        <authorList>
            <person name="Stam R."/>
        </authorList>
    </citation>
    <scope>NUCLEOTIDE SEQUENCE</scope>
    <source>
        <strain evidence="9">CS162</strain>
    </source>
</reference>
<dbReference type="CDD" id="cd11041">
    <property type="entry name" value="CYP503A1-like"/>
    <property type="match status" value="1"/>
</dbReference>
<dbReference type="GO" id="GO:0016705">
    <property type="term" value="F:oxidoreductase activity, acting on paired donors, with incorporation or reduction of molecular oxygen"/>
    <property type="evidence" value="ECO:0007669"/>
    <property type="project" value="InterPro"/>
</dbReference>
<keyword evidence="3 8" id="KW-0349">Heme</keyword>
<sequence>MALATRTTGYLGEGLYRDVPIVNPGKRSFWSKSDYVTKSLMESARSHYPDKPFRIATDVGEVLVLPPNCADELRNHPNLDLGRVMEVDFHGHIKGFELTSLKGSNTHLVSSITRNQLTRLLPSLTPILSDEATHAIDSNIQAGGDWTKIQLKPIVLDIVARVSSRIFLGQELCRDEKWLDITKTYTIDMFVAAAELRRWPQWSRPFIHWFLPRCKKLRMQFLSARRVLSEAVRKRQEFVQTNKTKGSAAQGFDDAIEWARDQSKAMKSPIDEAKFQLTMSVAAMHTTSDLLTQVIIDLAQHPEVIKALRKETSECLRRDGWTKSALYNMKLLDSTIKETQRLKPASIAQLVSTSSDHLAFGHGQHVCPGRFFAAAEIKIIMCHLLSRFDWKLEPGTAVKPFMVGFSAAASPFAEVLFRKAGTGLDTGIAK</sequence>
<keyword evidence="4 8" id="KW-0479">Metal-binding</keyword>
<dbReference type="OrthoDB" id="1844152at2759"/>
<comment type="similarity">
    <text evidence="2 8">Belongs to the cytochrome P450 family.</text>
</comment>